<dbReference type="GO" id="GO:0003676">
    <property type="term" value="F:nucleic acid binding"/>
    <property type="evidence" value="ECO:0007669"/>
    <property type="project" value="InterPro"/>
</dbReference>
<dbReference type="ExpressionAtlas" id="A0A178VWG7">
    <property type="expression patterns" value="differential"/>
</dbReference>
<evidence type="ECO:0000313" key="4">
    <source>
        <dbReference type="EMBL" id="OAP10717.1"/>
    </source>
</evidence>
<dbReference type="Pfam" id="PF13456">
    <property type="entry name" value="RVT_3"/>
    <property type="match status" value="1"/>
</dbReference>
<accession>A0A178VWG7</accession>
<dbReference type="InterPro" id="IPR002156">
    <property type="entry name" value="RNaseH_domain"/>
</dbReference>
<protein>
    <recommendedName>
        <fullName evidence="6">DUF4283 domain-containing protein</fullName>
    </recommendedName>
</protein>
<proteinExistence type="predicted"/>
<evidence type="ECO:0000313" key="5">
    <source>
        <dbReference type="Proteomes" id="UP000078284"/>
    </source>
</evidence>
<gene>
    <name evidence="4" type="ordered locus">AXX17_At2g08640</name>
</gene>
<organism evidence="4 5">
    <name type="scientific">Arabidopsis thaliana</name>
    <name type="common">Mouse-ear cress</name>
    <dbReference type="NCBI Taxonomy" id="3702"/>
    <lineage>
        <taxon>Eukaryota</taxon>
        <taxon>Viridiplantae</taxon>
        <taxon>Streptophyta</taxon>
        <taxon>Embryophyta</taxon>
        <taxon>Tracheophyta</taxon>
        <taxon>Spermatophyta</taxon>
        <taxon>Magnoliopsida</taxon>
        <taxon>eudicotyledons</taxon>
        <taxon>Gunneridae</taxon>
        <taxon>Pentapetalae</taxon>
        <taxon>rosids</taxon>
        <taxon>malvids</taxon>
        <taxon>Brassicales</taxon>
        <taxon>Brassicaceae</taxon>
        <taxon>Camelineae</taxon>
        <taxon>Arabidopsis</taxon>
    </lineage>
</organism>
<dbReference type="AlphaFoldDB" id="A0A178VWG7"/>
<dbReference type="Proteomes" id="UP000078284">
    <property type="component" value="Chromosome 2"/>
</dbReference>
<evidence type="ECO:0000259" key="3">
    <source>
        <dbReference type="Pfam" id="PF14111"/>
    </source>
</evidence>
<dbReference type="PANTHER" id="PTHR31286:SF162">
    <property type="entry name" value="DUF4283 DOMAIN-CONTAINING PROTEIN-RELATED"/>
    <property type="match status" value="1"/>
</dbReference>
<evidence type="ECO:0000256" key="1">
    <source>
        <dbReference type="SAM" id="MobiDB-lite"/>
    </source>
</evidence>
<dbReference type="Pfam" id="PF14111">
    <property type="entry name" value="DUF4283"/>
    <property type="match status" value="1"/>
</dbReference>
<reference evidence="5" key="1">
    <citation type="journal article" date="2016" name="Proc. Natl. Acad. Sci. U.S.A.">
        <title>Chromosome-level assembly of Arabidopsis thaliana Ler reveals the extent of translocation and inversion polymorphisms.</title>
        <authorList>
            <person name="Zapata L."/>
            <person name="Ding J."/>
            <person name="Willing E.M."/>
            <person name="Hartwig B."/>
            <person name="Bezdan D."/>
            <person name="Jiao W.B."/>
            <person name="Patel V."/>
            <person name="Velikkakam James G."/>
            <person name="Koornneef M."/>
            <person name="Ossowski S."/>
            <person name="Schneeberger K."/>
        </authorList>
    </citation>
    <scope>NUCLEOTIDE SEQUENCE [LARGE SCALE GENOMIC DNA]</scope>
    <source>
        <strain evidence="5">cv. Landsberg erecta</strain>
    </source>
</reference>
<comment type="caution">
    <text evidence="4">The sequence shown here is derived from an EMBL/GenBank/DDBJ whole genome shotgun (WGS) entry which is preliminary data.</text>
</comment>
<evidence type="ECO:0008006" key="6">
    <source>
        <dbReference type="Google" id="ProtNLM"/>
    </source>
</evidence>
<evidence type="ECO:0000259" key="2">
    <source>
        <dbReference type="Pfam" id="PF13456"/>
    </source>
</evidence>
<dbReference type="InterPro" id="IPR040256">
    <property type="entry name" value="At4g02000-like"/>
</dbReference>
<name>A0A178VWG7_ARATH</name>
<dbReference type="GO" id="GO:0004523">
    <property type="term" value="F:RNA-DNA hybrid ribonuclease activity"/>
    <property type="evidence" value="ECO:0007669"/>
    <property type="project" value="InterPro"/>
</dbReference>
<feature type="region of interest" description="Disordered" evidence="1">
    <location>
        <begin position="426"/>
        <end position="459"/>
    </location>
</feature>
<dbReference type="InterPro" id="IPR025558">
    <property type="entry name" value="DUF4283"/>
</dbReference>
<dbReference type="EMBL" id="LUHQ01000002">
    <property type="protein sequence ID" value="OAP10717.1"/>
    <property type="molecule type" value="Genomic_DNA"/>
</dbReference>
<sequence>MTVNLVDKAFEECHQWCLAQAHSHENHKVLPSQKWIPPLPDELKCNIGFAWSKKHQLSRASWVVRDSHGEVLLHSIRSFTQVLSLFDAKMQSWEWALDCMSHHHFDKFTFASSTYDIIQALHKPSASDIATSVITGFRLQSYVARGYPLWMTMVLLQRESLLYLNFIFFLHTLSNMADKLWDEIQNLELGPEDPTLFIPHEAYVMVAETNRLSIIARPLNPRVQNLYSVIAALPRSWGLTTHVHGRVLDATYVQFLFHTEMDLVSVQRREPWLFNNRFVASQRWEPAPALNFVTTIDLLVQMRGIPLPYVYEETALEIAQEIGEIISLDFHDATSTQIAYIRVRVQIGITERLRVPAPPLNPEELAGASPYFPSSRNAAFQPYMVPSTQVGVGRHHVFPDSNINPSSGAAITSGVRRVYEVGESFRPCPDGESRNNRNIGESSKRKNLVILQSDNEKAN</sequence>
<feature type="domain" description="RNase H type-1" evidence="2">
    <location>
        <begin position="50"/>
        <end position="125"/>
    </location>
</feature>
<dbReference type="PANTHER" id="PTHR31286">
    <property type="entry name" value="GLYCINE-RICH CELL WALL STRUCTURAL PROTEIN 1.8-LIKE"/>
    <property type="match status" value="1"/>
</dbReference>
<feature type="domain" description="DUF4283" evidence="3">
    <location>
        <begin position="207"/>
        <end position="287"/>
    </location>
</feature>